<protein>
    <recommendedName>
        <fullName evidence="4">Bacterial surface antigen (D15) domain-containing protein</fullName>
    </recommendedName>
</protein>
<evidence type="ECO:0000256" key="1">
    <source>
        <dbReference type="SAM" id="SignalP"/>
    </source>
</evidence>
<feature type="signal peptide" evidence="1">
    <location>
        <begin position="1"/>
        <end position="19"/>
    </location>
</feature>
<name>A0A098S085_9BACT</name>
<organism evidence="2 3">
    <name type="scientific">Phaeodactylibacter xiamenensis</name>
    <dbReference type="NCBI Taxonomy" id="1524460"/>
    <lineage>
        <taxon>Bacteria</taxon>
        <taxon>Pseudomonadati</taxon>
        <taxon>Bacteroidota</taxon>
        <taxon>Saprospiria</taxon>
        <taxon>Saprospirales</taxon>
        <taxon>Haliscomenobacteraceae</taxon>
        <taxon>Phaeodactylibacter</taxon>
    </lineage>
</organism>
<dbReference type="RefSeq" id="WP_044226478.1">
    <property type="nucleotide sequence ID" value="NZ_JBKAGJ010000002.1"/>
</dbReference>
<dbReference type="OrthoDB" id="904361at2"/>
<evidence type="ECO:0000313" key="2">
    <source>
        <dbReference type="EMBL" id="KGE85764.1"/>
    </source>
</evidence>
<sequence>MQRHLYLFALLWMTTSLSAQMPDLRFFKEVEMRIDTSVFRWTEHQLQWQGESYLGFNYREETPVVEFRFFPIGRSVIENVTLLPSGDFELVDSIRLVNDDHYRFKVHFKSITNLDFLQLPLEVTSIYARQPYLLEFRLFPWTRTQVSFQSPVEELFIGEERVFELQTNNLDNIREQLNWSKKGEIPYRITKKDGRLLLHLLPDAVGMRLLSATFETRKPYLDSLRMPHYALPPLERDFTVKPAKLGFLKVRPGQFVLNDDIRGKGIEVELDYDAGLELEKTYRMEAQERPGGALVAELFTRSILGNGKLLCWLRLYDYHRRNKGYLYIKDGDFARFITNMDIMPEMKIDQISLQREGQSWKPGNQVYPGERVGIRIEGQELNRGSFRFEGLKQVEQDTIASTAEAQVFWARIPQDIIQQQVQIFNHDQPTGRALQIREYDRPRALDFITLQYGDEEVGLNAADRLLFVEENMDDILLSFHPGRIDSGMLHGPQHLKVEVEIRDQRNQLVDQRELPGFVVCPSPKSPRASFYKEQQCQTFDMSLNKFLRKKIYTLDLWSTIRVTIRHDEDHYGRGKGYSHTSEFVLYRSSSFDIDVSFPAGLVIKRLNEPGFGNLGGISMAMIAQFSFYKDKKINTPKPYKFGAGFLAFNAFNFSENNTNRDVGLVALASLYPIKTKYSSRLSFPLFAGGGYFLSEQKWFLLFGPGIRVRL</sequence>
<dbReference type="EMBL" id="JPOS01000083">
    <property type="protein sequence ID" value="KGE85764.1"/>
    <property type="molecule type" value="Genomic_DNA"/>
</dbReference>
<keyword evidence="1" id="KW-0732">Signal</keyword>
<evidence type="ECO:0008006" key="4">
    <source>
        <dbReference type="Google" id="ProtNLM"/>
    </source>
</evidence>
<reference evidence="2 3" key="1">
    <citation type="journal article" date="2014" name="Int. J. Syst. Evol. Microbiol.">
        <title>Phaeodactylibacter xiamenensis gen. nov., sp. nov., a member of the family Saprospiraceae isolated from the marine alga Phaeodactylum tricornutum.</title>
        <authorList>
            <person name="Chen Z.Jr."/>
            <person name="Lei X."/>
            <person name="Lai Q."/>
            <person name="Li Y."/>
            <person name="Zhang B."/>
            <person name="Zhang J."/>
            <person name="Zhang H."/>
            <person name="Yang L."/>
            <person name="Zheng W."/>
            <person name="Tian Y."/>
            <person name="Yu Z."/>
            <person name="Xu H.Jr."/>
            <person name="Zheng T."/>
        </authorList>
    </citation>
    <scope>NUCLEOTIDE SEQUENCE [LARGE SCALE GENOMIC DNA]</scope>
    <source>
        <strain evidence="2 3">KD52</strain>
    </source>
</reference>
<dbReference type="AlphaFoldDB" id="A0A098S085"/>
<gene>
    <name evidence="2" type="ORF">IX84_24270</name>
</gene>
<proteinExistence type="predicted"/>
<comment type="caution">
    <text evidence="2">The sequence shown here is derived from an EMBL/GenBank/DDBJ whole genome shotgun (WGS) entry which is preliminary data.</text>
</comment>
<dbReference type="STRING" id="1524460.IX84_24270"/>
<keyword evidence="3" id="KW-1185">Reference proteome</keyword>
<dbReference type="Proteomes" id="UP000029736">
    <property type="component" value="Unassembled WGS sequence"/>
</dbReference>
<accession>A0A098S085</accession>
<feature type="chain" id="PRO_5001939685" description="Bacterial surface antigen (D15) domain-containing protein" evidence="1">
    <location>
        <begin position="20"/>
        <end position="710"/>
    </location>
</feature>
<evidence type="ECO:0000313" key="3">
    <source>
        <dbReference type="Proteomes" id="UP000029736"/>
    </source>
</evidence>